<comment type="caution">
    <text evidence="1">The sequence shown here is derived from an EMBL/GenBank/DDBJ whole genome shotgun (WGS) entry which is preliminary data.</text>
</comment>
<sequence>MLSWKDERSSMIPEFLDFVAINSFSFSSNSFSFSLNFSANSFFSCSAFSTVWFSSSIFSLFSLACCNSSSSCCLRSLRRLMARIIFDSAGFVLYEESDSPSSSVISSSVISSSNRRETMSSRSVLWMLLENLETWTVLRRSECSRLRSLIF</sequence>
<dbReference type="EMBL" id="JAPFFF010000005">
    <property type="protein sequence ID" value="KAK8889576.1"/>
    <property type="molecule type" value="Genomic_DNA"/>
</dbReference>
<evidence type="ECO:0000313" key="1">
    <source>
        <dbReference type="EMBL" id="KAK8889576.1"/>
    </source>
</evidence>
<protein>
    <submittedName>
        <fullName evidence="1">Uncharacterized protein</fullName>
    </submittedName>
</protein>
<name>A0ABR2KFC3_9EUKA</name>
<accession>A0ABR2KFC3</accession>
<gene>
    <name evidence="1" type="ORF">M9Y10_034326</name>
</gene>
<organism evidence="1 2">
    <name type="scientific">Tritrichomonas musculus</name>
    <dbReference type="NCBI Taxonomy" id="1915356"/>
    <lineage>
        <taxon>Eukaryota</taxon>
        <taxon>Metamonada</taxon>
        <taxon>Parabasalia</taxon>
        <taxon>Tritrichomonadida</taxon>
        <taxon>Tritrichomonadidae</taxon>
        <taxon>Tritrichomonas</taxon>
    </lineage>
</organism>
<reference evidence="1 2" key="1">
    <citation type="submission" date="2024-04" db="EMBL/GenBank/DDBJ databases">
        <title>Tritrichomonas musculus Genome.</title>
        <authorList>
            <person name="Alves-Ferreira E."/>
            <person name="Grigg M."/>
            <person name="Lorenzi H."/>
            <person name="Galac M."/>
        </authorList>
    </citation>
    <scope>NUCLEOTIDE SEQUENCE [LARGE SCALE GENOMIC DNA]</scope>
    <source>
        <strain evidence="1 2">EAF2021</strain>
    </source>
</reference>
<proteinExistence type="predicted"/>
<dbReference type="Proteomes" id="UP001470230">
    <property type="component" value="Unassembled WGS sequence"/>
</dbReference>
<keyword evidence="2" id="KW-1185">Reference proteome</keyword>
<evidence type="ECO:0000313" key="2">
    <source>
        <dbReference type="Proteomes" id="UP001470230"/>
    </source>
</evidence>